<proteinExistence type="predicted"/>
<keyword evidence="1" id="KW-1133">Transmembrane helix</keyword>
<name>A0A1G8R807_9BACI</name>
<evidence type="ECO:0000313" key="2">
    <source>
        <dbReference type="EMBL" id="SDJ13164.1"/>
    </source>
</evidence>
<feature type="transmembrane region" description="Helical" evidence="1">
    <location>
        <begin position="6"/>
        <end position="22"/>
    </location>
</feature>
<gene>
    <name evidence="2" type="ORF">SAMN05216352_12531</name>
</gene>
<dbReference type="Proteomes" id="UP000199017">
    <property type="component" value="Unassembled WGS sequence"/>
</dbReference>
<reference evidence="2 3" key="1">
    <citation type="submission" date="2016-10" db="EMBL/GenBank/DDBJ databases">
        <authorList>
            <person name="de Groot N.N."/>
        </authorList>
    </citation>
    <scope>NUCLEOTIDE SEQUENCE [LARGE SCALE GENOMIC DNA]</scope>
    <source>
        <strain evidence="3">P4B,CCM 7963,CECT 7998,DSM 25260,IBRC-M 10614,KCTC 13821</strain>
    </source>
</reference>
<feature type="transmembrane region" description="Helical" evidence="1">
    <location>
        <begin position="58"/>
        <end position="81"/>
    </location>
</feature>
<feature type="transmembrane region" description="Helical" evidence="1">
    <location>
        <begin position="34"/>
        <end position="52"/>
    </location>
</feature>
<feature type="transmembrane region" description="Helical" evidence="1">
    <location>
        <begin position="114"/>
        <end position="134"/>
    </location>
</feature>
<dbReference type="OrthoDB" id="2871466at2"/>
<dbReference type="EMBL" id="FNDU01000025">
    <property type="protein sequence ID" value="SDJ13164.1"/>
    <property type="molecule type" value="Genomic_DNA"/>
</dbReference>
<keyword evidence="3" id="KW-1185">Reference proteome</keyword>
<keyword evidence="1" id="KW-0472">Membrane</keyword>
<evidence type="ECO:0000256" key="1">
    <source>
        <dbReference type="SAM" id="Phobius"/>
    </source>
</evidence>
<feature type="transmembrane region" description="Helical" evidence="1">
    <location>
        <begin position="146"/>
        <end position="166"/>
    </location>
</feature>
<evidence type="ECO:0000313" key="3">
    <source>
        <dbReference type="Proteomes" id="UP000199017"/>
    </source>
</evidence>
<keyword evidence="1" id="KW-0812">Transmembrane</keyword>
<dbReference type="AlphaFoldDB" id="A0A1G8R807"/>
<dbReference type="RefSeq" id="WP_091588168.1">
    <property type="nucleotide sequence ID" value="NZ_FNDU01000025.1"/>
</dbReference>
<organism evidence="2 3">
    <name type="scientific">Alteribacillus bidgolensis</name>
    <dbReference type="NCBI Taxonomy" id="930129"/>
    <lineage>
        <taxon>Bacteria</taxon>
        <taxon>Bacillati</taxon>
        <taxon>Bacillota</taxon>
        <taxon>Bacilli</taxon>
        <taxon>Bacillales</taxon>
        <taxon>Bacillaceae</taxon>
        <taxon>Alteribacillus</taxon>
    </lineage>
</organism>
<protein>
    <submittedName>
        <fullName evidence="2">Uncharacterized protein</fullName>
    </submittedName>
</protein>
<sequence>MVWVLLLYIISMLFVVFFIREYRGNSSHTHHMVMTMSLSMTFGFTLGIIIGIQFQGNLFFSTVSSITLTGLIGAFIGYFFSPLASIEGVFNGAMAGMMGTMISEMLSPAEGQKLLFISFLFIILSITFCLRYFIITQEPQNKRMFSFLYAGTCVWILIVFLTFLPIDFEDKSHYPSNHASENK</sequence>
<accession>A0A1G8R807</accession>